<feature type="transmembrane region" description="Helical" evidence="6">
    <location>
        <begin position="468"/>
        <end position="485"/>
    </location>
</feature>
<feature type="transmembrane region" description="Helical" evidence="6">
    <location>
        <begin position="113"/>
        <end position="137"/>
    </location>
</feature>
<dbReference type="Proteomes" id="UP000758168">
    <property type="component" value="Unassembled WGS sequence"/>
</dbReference>
<evidence type="ECO:0000256" key="3">
    <source>
        <dbReference type="ARBA" id="ARBA00022692"/>
    </source>
</evidence>
<keyword evidence="5 6" id="KW-0472">Membrane</keyword>
<comment type="subcellular location">
    <subcellularLocation>
        <location evidence="1">Membrane</location>
        <topology evidence="1">Multi-pass membrane protein</topology>
    </subcellularLocation>
</comment>
<protein>
    <submittedName>
        <fullName evidence="7">APA family basic amino acid/polyamine antiporter</fullName>
    </submittedName>
</protein>
<evidence type="ECO:0000256" key="5">
    <source>
        <dbReference type="ARBA" id="ARBA00023136"/>
    </source>
</evidence>
<accession>A0ABS4ZCB4</accession>
<dbReference type="PANTHER" id="PTHR43243:SF4">
    <property type="entry name" value="CATIONIC AMINO ACID TRANSPORTER 4"/>
    <property type="match status" value="1"/>
</dbReference>
<evidence type="ECO:0000256" key="1">
    <source>
        <dbReference type="ARBA" id="ARBA00004141"/>
    </source>
</evidence>
<dbReference type="PIRSF" id="PIRSF006060">
    <property type="entry name" value="AA_transporter"/>
    <property type="match status" value="1"/>
</dbReference>
<evidence type="ECO:0000256" key="6">
    <source>
        <dbReference type="SAM" id="Phobius"/>
    </source>
</evidence>
<feature type="transmembrane region" description="Helical" evidence="6">
    <location>
        <begin position="157"/>
        <end position="176"/>
    </location>
</feature>
<feature type="transmembrane region" description="Helical" evidence="6">
    <location>
        <begin position="407"/>
        <end position="426"/>
    </location>
</feature>
<feature type="transmembrane region" description="Helical" evidence="6">
    <location>
        <begin position="67"/>
        <end position="92"/>
    </location>
</feature>
<name>A0ABS4ZCB4_9ACTN</name>
<proteinExistence type="predicted"/>
<gene>
    <name evidence="7" type="ORF">JOF54_003541</name>
</gene>
<feature type="transmembrane region" description="Helical" evidence="6">
    <location>
        <begin position="382"/>
        <end position="401"/>
    </location>
</feature>
<keyword evidence="4 6" id="KW-1133">Transmembrane helix</keyword>
<dbReference type="EMBL" id="JAGIOB010000001">
    <property type="protein sequence ID" value="MBP2418619.1"/>
    <property type="molecule type" value="Genomic_DNA"/>
</dbReference>
<dbReference type="PANTHER" id="PTHR43243">
    <property type="entry name" value="INNER MEMBRANE TRANSPORTER YGJI-RELATED"/>
    <property type="match status" value="1"/>
</dbReference>
<feature type="transmembrane region" description="Helical" evidence="6">
    <location>
        <begin position="244"/>
        <end position="265"/>
    </location>
</feature>
<comment type="caution">
    <text evidence="7">The sequence shown here is derived from an EMBL/GenBank/DDBJ whole genome shotgun (WGS) entry which is preliminary data.</text>
</comment>
<feature type="transmembrane region" description="Helical" evidence="6">
    <location>
        <begin position="42"/>
        <end position="61"/>
    </location>
</feature>
<keyword evidence="2" id="KW-0813">Transport</keyword>
<dbReference type="InterPro" id="IPR002293">
    <property type="entry name" value="AA/rel_permease1"/>
</dbReference>
<organism evidence="7 8">
    <name type="scientific">Microlunatus capsulatus</name>
    <dbReference type="NCBI Taxonomy" id="99117"/>
    <lineage>
        <taxon>Bacteria</taxon>
        <taxon>Bacillati</taxon>
        <taxon>Actinomycetota</taxon>
        <taxon>Actinomycetes</taxon>
        <taxon>Propionibacteriales</taxon>
        <taxon>Propionibacteriaceae</taxon>
        <taxon>Microlunatus</taxon>
    </lineage>
</organism>
<dbReference type="RefSeq" id="WP_210058241.1">
    <property type="nucleotide sequence ID" value="NZ_BAAAMH010000001.1"/>
</dbReference>
<dbReference type="Pfam" id="PF13520">
    <property type="entry name" value="AA_permease_2"/>
    <property type="match status" value="1"/>
</dbReference>
<feature type="transmembrane region" description="Helical" evidence="6">
    <location>
        <begin position="286"/>
        <end position="308"/>
    </location>
</feature>
<evidence type="ECO:0000313" key="8">
    <source>
        <dbReference type="Proteomes" id="UP000758168"/>
    </source>
</evidence>
<evidence type="ECO:0000313" key="7">
    <source>
        <dbReference type="EMBL" id="MBP2418619.1"/>
    </source>
</evidence>
<feature type="transmembrane region" description="Helical" evidence="6">
    <location>
        <begin position="328"/>
        <end position="361"/>
    </location>
</feature>
<keyword evidence="8" id="KW-1185">Reference proteome</keyword>
<evidence type="ECO:0000256" key="2">
    <source>
        <dbReference type="ARBA" id="ARBA00022448"/>
    </source>
</evidence>
<keyword evidence="3 6" id="KW-0812">Transmembrane</keyword>
<feature type="transmembrane region" description="Helical" evidence="6">
    <location>
        <begin position="442"/>
        <end position="462"/>
    </location>
</feature>
<sequence length="506" mass="53087">MAAKTGLLRTKDVDDVIAQNSDEGPSDRHHTRLSRRLRARDLMGFGIGIVIGTGIFTLTGVQAKNNAGPGIVISFLLAGVVSLLAALCYAELAAAVPTAGSSYTYAYTTIGEVFAWVIAWDLILEFSLGAAVVARGWSGYLQEAFGLPRAFFGEEGSVVNLGAVAIVLVLGAVAMVGIKESKWVTNALVVVKVSVCLFVIVVGAFFVKASNLVPLIPPTAPPADGGGSRLTQPLWQFASGVEPAAFGVPGLLVAAAVVFFAYSGFEAVANLGEESRDPAKDMPRGLLGTLVICTLLYVGVCVVLTGMVKYTDLSEGAPLSDAFDQVGLGWAGLLIGIAAIAGLTSVILVDIVAVGRIGFAVCRDGLLPPSVGRIHPRWRTPYRFTAIATVVIAVLAAFVPLATLAEMVSIGTLFAFFVVSIAVAVLRRTKPRMPRPFRTPQVPLLPIVSALLCLALMTSLAVETWLRFLVWLAVGLAIYLGYGRRHAVLAGGRGRAGDRAEGEPEG</sequence>
<dbReference type="Gene3D" id="1.20.1740.10">
    <property type="entry name" value="Amino acid/polyamine transporter I"/>
    <property type="match status" value="1"/>
</dbReference>
<evidence type="ECO:0000256" key="4">
    <source>
        <dbReference type="ARBA" id="ARBA00022989"/>
    </source>
</evidence>
<feature type="transmembrane region" description="Helical" evidence="6">
    <location>
        <begin position="183"/>
        <end position="207"/>
    </location>
</feature>
<reference evidence="7 8" key="1">
    <citation type="submission" date="2021-03" db="EMBL/GenBank/DDBJ databases">
        <title>Sequencing the genomes of 1000 actinobacteria strains.</title>
        <authorList>
            <person name="Klenk H.-P."/>
        </authorList>
    </citation>
    <scope>NUCLEOTIDE SEQUENCE [LARGE SCALE GENOMIC DNA]</scope>
    <source>
        <strain evidence="7 8">DSM 12936</strain>
    </source>
</reference>